<gene>
    <name evidence="2" type="ORF">AArc1_1095</name>
</gene>
<reference evidence="3" key="1">
    <citation type="submission" date="2017-10" db="EMBL/GenBank/DDBJ databases">
        <title>Phenotypic and genomic properties of facultatively anaerobic sulfur-reducing natronoarchaea from hypersaline soda lakes.</title>
        <authorList>
            <person name="Sorokin D.Y."/>
            <person name="Kublanov I.V."/>
            <person name="Roman P."/>
            <person name="Sinninghe Damste J.S."/>
            <person name="Golyshin P.N."/>
            <person name="Rojo D."/>
            <person name="Ciordia S."/>
            <person name="Mena Md.C."/>
            <person name="Ferrer M."/>
            <person name="Messina E."/>
            <person name="Smedile F."/>
            <person name="La Spada G."/>
            <person name="La Cono V."/>
            <person name="Yakimov M.M."/>
        </authorList>
    </citation>
    <scope>NUCLEOTIDE SEQUENCE [LARGE SCALE GENOMIC DNA]</scope>
    <source>
        <strain evidence="3">AArc1</strain>
    </source>
</reference>
<protein>
    <submittedName>
        <fullName evidence="2">Nicotinic acid phosphoribosyltransferase</fullName>
    </submittedName>
</protein>
<evidence type="ECO:0000313" key="3">
    <source>
        <dbReference type="Proteomes" id="UP000258707"/>
    </source>
</evidence>
<keyword evidence="2" id="KW-0808">Transferase</keyword>
<organism evidence="2 3">
    <name type="scientific">Natrarchaeobaculum sulfurireducens</name>
    <dbReference type="NCBI Taxonomy" id="2044521"/>
    <lineage>
        <taxon>Archaea</taxon>
        <taxon>Methanobacteriati</taxon>
        <taxon>Methanobacteriota</taxon>
        <taxon>Stenosarchaea group</taxon>
        <taxon>Halobacteria</taxon>
        <taxon>Halobacteriales</taxon>
        <taxon>Natrialbaceae</taxon>
        <taxon>Natrarchaeobaculum</taxon>
    </lineage>
</organism>
<dbReference type="KEGG" id="nan:AArc1_1095"/>
<keyword evidence="2" id="KW-0328">Glycosyltransferase</keyword>
<feature type="compositionally biased region" description="Polar residues" evidence="1">
    <location>
        <begin position="47"/>
        <end position="56"/>
    </location>
</feature>
<dbReference type="Proteomes" id="UP000258707">
    <property type="component" value="Chromosome"/>
</dbReference>
<feature type="region of interest" description="Disordered" evidence="1">
    <location>
        <begin position="32"/>
        <end position="56"/>
    </location>
</feature>
<accession>A0A346PD41</accession>
<evidence type="ECO:0000256" key="1">
    <source>
        <dbReference type="SAM" id="MobiDB-lite"/>
    </source>
</evidence>
<sequence length="56" mass="6486">MTQSTFGYLTPENAPLFTDLYELRMMQGYHTHRSTIGKQSPDEESRSSVTYFYSKG</sequence>
<dbReference type="GO" id="GO:0016757">
    <property type="term" value="F:glycosyltransferase activity"/>
    <property type="evidence" value="ECO:0007669"/>
    <property type="project" value="UniProtKB-KW"/>
</dbReference>
<evidence type="ECO:0000313" key="2">
    <source>
        <dbReference type="EMBL" id="AXR77436.1"/>
    </source>
</evidence>
<proteinExistence type="predicted"/>
<dbReference type="GeneID" id="58747150"/>
<dbReference type="RefSeq" id="WP_154670848.1">
    <property type="nucleotide sequence ID" value="NZ_CP024047.1"/>
</dbReference>
<dbReference type="EMBL" id="CP024047">
    <property type="protein sequence ID" value="AXR77436.1"/>
    <property type="molecule type" value="Genomic_DNA"/>
</dbReference>
<name>A0A346PD41_9EURY</name>
<dbReference type="AlphaFoldDB" id="A0A346PD41"/>